<protein>
    <submittedName>
        <fullName evidence="2">Rhodanese domain protein</fullName>
    </submittedName>
</protein>
<feature type="domain" description="Rhodanese" evidence="1">
    <location>
        <begin position="15"/>
        <end position="98"/>
    </location>
</feature>
<dbReference type="SMART" id="SM00450">
    <property type="entry name" value="RHOD"/>
    <property type="match status" value="1"/>
</dbReference>
<dbReference type="InterPro" id="IPR001763">
    <property type="entry name" value="Rhodanese-like_dom"/>
</dbReference>
<dbReference type="Pfam" id="PF00581">
    <property type="entry name" value="Rhodanese"/>
    <property type="match status" value="1"/>
</dbReference>
<dbReference type="PANTHER" id="PTHR43031:SF17">
    <property type="entry name" value="SULFURTRANSFERASE YTWF-RELATED"/>
    <property type="match status" value="1"/>
</dbReference>
<evidence type="ECO:0000313" key="2">
    <source>
        <dbReference type="EMBL" id="ELR68518.1"/>
    </source>
</evidence>
<dbReference type="CDD" id="cd00158">
    <property type="entry name" value="RHOD"/>
    <property type="match status" value="1"/>
</dbReference>
<dbReference type="PANTHER" id="PTHR43031">
    <property type="entry name" value="FAD-DEPENDENT OXIDOREDUCTASE"/>
    <property type="match status" value="1"/>
</dbReference>
<evidence type="ECO:0000313" key="3">
    <source>
        <dbReference type="Proteomes" id="UP000011135"/>
    </source>
</evidence>
<dbReference type="RefSeq" id="WP_009583169.1">
    <property type="nucleotide sequence ID" value="NZ_AMZN01000110.1"/>
</dbReference>
<keyword evidence="3" id="KW-1185">Reference proteome</keyword>
<organism evidence="2 3">
    <name type="scientific">Fulvivirga imtechensis AK7</name>
    <dbReference type="NCBI Taxonomy" id="1237149"/>
    <lineage>
        <taxon>Bacteria</taxon>
        <taxon>Pseudomonadati</taxon>
        <taxon>Bacteroidota</taxon>
        <taxon>Cytophagia</taxon>
        <taxon>Cytophagales</taxon>
        <taxon>Fulvivirgaceae</taxon>
        <taxon>Fulvivirga</taxon>
    </lineage>
</organism>
<dbReference type="InterPro" id="IPR050229">
    <property type="entry name" value="GlpE_sulfurtransferase"/>
</dbReference>
<proteinExistence type="predicted"/>
<dbReference type="OrthoDB" id="9808735at2"/>
<dbReference type="EMBL" id="AMZN01000110">
    <property type="protein sequence ID" value="ELR68518.1"/>
    <property type="molecule type" value="Genomic_DNA"/>
</dbReference>
<accession>L8JJT6</accession>
<dbReference type="PROSITE" id="PS50206">
    <property type="entry name" value="RHODANESE_3"/>
    <property type="match status" value="1"/>
</dbReference>
<reference evidence="2 3" key="1">
    <citation type="submission" date="2012-12" db="EMBL/GenBank/DDBJ databases">
        <title>Genome assembly of Fulvivirga imtechensis AK7.</title>
        <authorList>
            <person name="Nupur N."/>
            <person name="Khatri I."/>
            <person name="Kumar R."/>
            <person name="Subramanian S."/>
            <person name="Pinnaka A."/>
        </authorList>
    </citation>
    <scope>NUCLEOTIDE SEQUENCE [LARGE SCALE GENOMIC DNA]</scope>
    <source>
        <strain evidence="2 3">AK7</strain>
    </source>
</reference>
<gene>
    <name evidence="2" type="ORF">C900_00259</name>
</gene>
<evidence type="ECO:0000259" key="1">
    <source>
        <dbReference type="PROSITE" id="PS50206"/>
    </source>
</evidence>
<dbReference type="Gene3D" id="3.40.250.10">
    <property type="entry name" value="Rhodanese-like domain"/>
    <property type="match status" value="1"/>
</dbReference>
<comment type="caution">
    <text evidence="2">The sequence shown here is derived from an EMBL/GenBank/DDBJ whole genome shotgun (WGS) entry which is preliminary data.</text>
</comment>
<dbReference type="AlphaFoldDB" id="L8JJT6"/>
<dbReference type="InterPro" id="IPR036873">
    <property type="entry name" value="Rhodanese-like_dom_sf"/>
</dbReference>
<dbReference type="Proteomes" id="UP000011135">
    <property type="component" value="Unassembled WGS sequence"/>
</dbReference>
<sequence>MLEITAVELKQRLKNNENLVIIDVREDWEYDEVNLGVRNIPLGDLPQRLEELPDKQTEIIVHCQSGRRSGQAQKYLTQQGYSKVISLKGGIEAYLRHA</sequence>
<dbReference type="eggNOG" id="COG0607">
    <property type="taxonomic scope" value="Bacteria"/>
</dbReference>
<name>L8JJT6_9BACT</name>
<dbReference type="STRING" id="1237149.C900_00259"/>
<dbReference type="SUPFAM" id="SSF52821">
    <property type="entry name" value="Rhodanese/Cell cycle control phosphatase"/>
    <property type="match status" value="1"/>
</dbReference>